<dbReference type="Proteomes" id="UP001224622">
    <property type="component" value="Unassembled WGS sequence"/>
</dbReference>
<proteinExistence type="inferred from homology"/>
<dbReference type="PANTHER" id="PTHR43788">
    <property type="entry name" value="DNA2/NAM7 HELICASE FAMILY MEMBER"/>
    <property type="match status" value="1"/>
</dbReference>
<evidence type="ECO:0000256" key="3">
    <source>
        <dbReference type="ARBA" id="ARBA00022801"/>
    </source>
</evidence>
<evidence type="ECO:0000259" key="6">
    <source>
        <dbReference type="Pfam" id="PF13086"/>
    </source>
</evidence>
<dbReference type="GO" id="GO:0043139">
    <property type="term" value="F:5'-3' DNA helicase activity"/>
    <property type="evidence" value="ECO:0007669"/>
    <property type="project" value="TreeGrafter"/>
</dbReference>
<accession>A0AAJ2DAQ5</accession>
<evidence type="ECO:0000313" key="8">
    <source>
        <dbReference type="EMBL" id="MDQ9128633.1"/>
    </source>
</evidence>
<dbReference type="InterPro" id="IPR041677">
    <property type="entry name" value="DNA2/NAM7_AAA_11"/>
</dbReference>
<sequence length="1411" mass="155618">MANSPAPIALRVSKKTLSMFLRSRCDKELFLSLHDPEHMAAAGLPEPIKRPGIGTLAVQGKEFEVDRNDQLASLFPSIIKCTKSGTKYVDKDLQAELTALTTAPALILQGRFTIGSHQTTVLKHIGLSTATIPTIPPLADFIPDVVYVRHPNSNDMEVRPDGTRLPVDPTTDDRMALSIIDIKHTAEANPSYCSEIAMYALMMANWLYLHPSLSNRYFVTTNAFLWTRVRQDNSQLEQLQSQTGSTTQQLLDALVADSEDAQLRFYLHSIRGFFESIVKVIRIGCSRAEGWKDLDWHVASACGSCDWLGDKRHMGQRDRGKVDAQPGYYCMPLAEADGHLCLVPGVTRGAKKVLCQHTVQSTSVLAAAAGHPALQQHTLLKREAKTLPARSTAIVTGNISRDLDATIASLVPSANLLLYASVNFDSSSGLLTGLSLSGVATNFTVGQSPRRFQPVPFVVDQKNLAAEWVALEGFLTQIARYIDVAEAIVTGSLSGQIHFWEQRQFQELCNAMGRHLPRVMALSTRKAKALAWVFPSEEMVARPDSIDAATIVAVDDIIRRLVFAPTRHAITLFDTAEHYRIGPSPVVHDSYYREYLNNGIPRERIYEIWSNLPQVKRGAINIPRNTIIAQYSDALGKQSKALEAVCEKLRQDYRGHFRARAAHIPTSIPQGARGVAFDSKLWLWWDELDFSTSQLEAHIKLSMDGERLEATYEAIILKNGVHVGGDDYEFDVAPTSTEAKFKEESILTLGKIGLPGMPLARLASLLRTGAPAFTGNTDILMRPFWSIVAAKLISFNRQQARARVQLRVRNEPQLIPYLIANATFPLLHDVFLVETKKPKPFNWAEHSAPIFSAIGDPQIALPDPNAANAMGIKLPSRRKAGSPETPAARVLWNPAALEQKIVVPAPIADTLAGRVKVLHGLNTSQEAAVAHGIERGLTMIWGPPGTGKTNTLAAILHAMVFHAVSQHQPLRILVTGPTYKAIEEVVNRVVKFLNTDSSSPCSIYLGYSQGRTPSPPPIVLKSHLDYHTMFFINGSPEYQGCLTELTSGSNVTLVGCQVRQGRQFAKQLGAPLNEVFDVVIIDESSQVPVSHAVAALSGLKTNGRLIIAGDHLQMPPIASIEPPVGSAYLVGSIQTYLSKRPFSHSVQQSVLDRNYRSNEHIVEFARTIGYPSTLNAGYPQTSLNFVHHLPTQCEYPAHLPWCDAFDEILRPDTKVATLLHKDDISSQGNRYEAQVVAGMVWMLRQSVSAELDGRNSTSMHRPVTPQEFWKSSMGIVTPHRAQRALVVQELESLWPTEADLIADAVDTVERFQGGERHTIIVTFGVADVDIIGGEEAFLMQLERTNVAVSRAMAKCIVVMPDALAAHIPEDKRALETAYALKDYVEEFCNHRVTTTLSLSGSHRWAQVRFRI</sequence>
<gene>
    <name evidence="8" type="ORF">RDT67_19645</name>
</gene>
<feature type="domain" description="DNA2/NAM7 helicase-like C-terminal" evidence="7">
    <location>
        <begin position="1145"/>
        <end position="1358"/>
    </location>
</feature>
<evidence type="ECO:0000256" key="4">
    <source>
        <dbReference type="ARBA" id="ARBA00022806"/>
    </source>
</evidence>
<name>A0AAJ2DAQ5_SERFO</name>
<evidence type="ECO:0000256" key="1">
    <source>
        <dbReference type="ARBA" id="ARBA00007913"/>
    </source>
</evidence>
<evidence type="ECO:0000256" key="2">
    <source>
        <dbReference type="ARBA" id="ARBA00022741"/>
    </source>
</evidence>
<comment type="caution">
    <text evidence="8">The sequence shown here is derived from an EMBL/GenBank/DDBJ whole genome shotgun (WGS) entry which is preliminary data.</text>
</comment>
<dbReference type="PANTHER" id="PTHR43788:SF8">
    <property type="entry name" value="DNA-BINDING PROTEIN SMUBP-2"/>
    <property type="match status" value="1"/>
</dbReference>
<dbReference type="InterPro" id="IPR041679">
    <property type="entry name" value="DNA2/NAM7-like_C"/>
</dbReference>
<dbReference type="Pfam" id="PF13086">
    <property type="entry name" value="AAA_11"/>
    <property type="match status" value="1"/>
</dbReference>
<keyword evidence="5" id="KW-0067">ATP-binding</keyword>
<evidence type="ECO:0000259" key="7">
    <source>
        <dbReference type="Pfam" id="PF13087"/>
    </source>
</evidence>
<organism evidence="8 9">
    <name type="scientific">Serratia fonticola</name>
    <dbReference type="NCBI Taxonomy" id="47917"/>
    <lineage>
        <taxon>Bacteria</taxon>
        <taxon>Pseudomonadati</taxon>
        <taxon>Pseudomonadota</taxon>
        <taxon>Gammaproteobacteria</taxon>
        <taxon>Enterobacterales</taxon>
        <taxon>Yersiniaceae</taxon>
        <taxon>Serratia</taxon>
    </lineage>
</organism>
<keyword evidence="3" id="KW-0378">Hydrolase</keyword>
<protein>
    <submittedName>
        <fullName evidence="8">AAA domain-containing protein</fullName>
    </submittedName>
</protein>
<dbReference type="InterPro" id="IPR050534">
    <property type="entry name" value="Coronavir_polyprotein_1ab"/>
</dbReference>
<dbReference type="Gene3D" id="3.40.50.300">
    <property type="entry name" value="P-loop containing nucleotide triphosphate hydrolases"/>
    <property type="match status" value="2"/>
</dbReference>
<dbReference type="RefSeq" id="WP_309048125.1">
    <property type="nucleotide sequence ID" value="NZ_JAVIGA010000024.1"/>
</dbReference>
<keyword evidence="2" id="KW-0547">Nucleotide-binding</keyword>
<feature type="domain" description="DNA2/NAM7 helicase helicase" evidence="6">
    <location>
        <begin position="921"/>
        <end position="995"/>
    </location>
</feature>
<evidence type="ECO:0000313" key="9">
    <source>
        <dbReference type="Proteomes" id="UP001224622"/>
    </source>
</evidence>
<reference evidence="8" key="1">
    <citation type="submission" date="2023-08" db="EMBL/GenBank/DDBJ databases">
        <title>The Comparative Genomic Analysis of Yersiniaceae from Polar Regions.</title>
        <authorList>
            <person name="Goncharov A."/>
            <person name="Aslanov B."/>
            <person name="Kolodzhieva V."/>
            <person name="Azarov D."/>
            <person name="Mochov A."/>
            <person name="Lebedeva E."/>
        </authorList>
    </citation>
    <scope>NUCLEOTIDE SEQUENCE</scope>
    <source>
        <strain evidence="8">Vf</strain>
    </source>
</reference>
<dbReference type="EMBL" id="JAVIGA010000024">
    <property type="protein sequence ID" value="MDQ9128633.1"/>
    <property type="molecule type" value="Genomic_DNA"/>
</dbReference>
<dbReference type="Pfam" id="PF13087">
    <property type="entry name" value="AAA_12"/>
    <property type="match status" value="1"/>
</dbReference>
<keyword evidence="4" id="KW-0347">Helicase</keyword>
<evidence type="ECO:0000256" key="5">
    <source>
        <dbReference type="ARBA" id="ARBA00022840"/>
    </source>
</evidence>
<comment type="similarity">
    <text evidence="1">Belongs to the DNA2/NAM7 helicase family.</text>
</comment>
<dbReference type="InterPro" id="IPR027417">
    <property type="entry name" value="P-loop_NTPase"/>
</dbReference>
<dbReference type="GO" id="GO:0005524">
    <property type="term" value="F:ATP binding"/>
    <property type="evidence" value="ECO:0007669"/>
    <property type="project" value="UniProtKB-KW"/>
</dbReference>
<dbReference type="SUPFAM" id="SSF52540">
    <property type="entry name" value="P-loop containing nucleoside triphosphate hydrolases"/>
    <property type="match status" value="1"/>
</dbReference>
<dbReference type="GO" id="GO:0016787">
    <property type="term" value="F:hydrolase activity"/>
    <property type="evidence" value="ECO:0007669"/>
    <property type="project" value="UniProtKB-KW"/>
</dbReference>